<reference evidence="17" key="1">
    <citation type="journal article" date="2015" name="J. Insect Sci.">
        <title>Identification and expression of two novel cytochrome P450 genes, CYP6CV1 and CYP9A38, in Cnaphalocrocis medinalis (Lepidoptera: Pyralidae).</title>
        <authorList>
            <person name="Chen J."/>
            <person name="Li C."/>
            <person name="Yang Z."/>
        </authorList>
    </citation>
    <scope>NUCLEOTIDE SEQUENCE</scope>
    <source>
        <tissue evidence="17">Gut</tissue>
    </source>
</reference>
<evidence type="ECO:0000256" key="2">
    <source>
        <dbReference type="ARBA" id="ARBA00004174"/>
    </source>
</evidence>
<evidence type="ECO:0000256" key="5">
    <source>
        <dbReference type="ARBA" id="ARBA00012109"/>
    </source>
</evidence>
<dbReference type="FunFam" id="1.10.630.10:FF:000042">
    <property type="entry name" value="Cytochrome P450"/>
    <property type="match status" value="1"/>
</dbReference>
<evidence type="ECO:0000256" key="9">
    <source>
        <dbReference type="ARBA" id="ARBA00022848"/>
    </source>
</evidence>
<name>C6H0J4_CNAME</name>
<feature type="binding site" description="axial binding residue" evidence="15">
    <location>
        <position position="445"/>
    </location>
    <ligand>
        <name>heme</name>
        <dbReference type="ChEBI" id="CHEBI:30413"/>
    </ligand>
    <ligandPart>
        <name>Fe</name>
        <dbReference type="ChEBI" id="CHEBI:18248"/>
    </ligandPart>
</feature>
<evidence type="ECO:0000256" key="1">
    <source>
        <dbReference type="ARBA" id="ARBA00001971"/>
    </source>
</evidence>
<evidence type="ECO:0000256" key="11">
    <source>
        <dbReference type="ARBA" id="ARBA00023004"/>
    </source>
</evidence>
<evidence type="ECO:0000256" key="12">
    <source>
        <dbReference type="ARBA" id="ARBA00023033"/>
    </source>
</evidence>
<comment type="cofactor">
    <cofactor evidence="1 15">
        <name>heme</name>
        <dbReference type="ChEBI" id="CHEBI:30413"/>
    </cofactor>
</comment>
<dbReference type="GO" id="GO:0020037">
    <property type="term" value="F:heme binding"/>
    <property type="evidence" value="ECO:0007669"/>
    <property type="project" value="InterPro"/>
</dbReference>
<dbReference type="PANTHER" id="PTHR24292">
    <property type="entry name" value="CYTOCHROME P450"/>
    <property type="match status" value="1"/>
</dbReference>
<proteinExistence type="evidence at transcript level"/>
<evidence type="ECO:0000256" key="16">
    <source>
        <dbReference type="RuleBase" id="RU000461"/>
    </source>
</evidence>
<organism evidence="17">
    <name type="scientific">Cnaphalocrocis medinalis</name>
    <name type="common">Rice leaffolder moth</name>
    <dbReference type="NCBI Taxonomy" id="437488"/>
    <lineage>
        <taxon>Eukaryota</taxon>
        <taxon>Metazoa</taxon>
        <taxon>Ecdysozoa</taxon>
        <taxon>Arthropoda</taxon>
        <taxon>Hexapoda</taxon>
        <taxon>Insecta</taxon>
        <taxon>Pterygota</taxon>
        <taxon>Neoptera</taxon>
        <taxon>Endopterygota</taxon>
        <taxon>Lepidoptera</taxon>
        <taxon>Glossata</taxon>
        <taxon>Ditrysia</taxon>
        <taxon>Pyraloidea</taxon>
        <taxon>Crambidae</taxon>
        <taxon>Pyraustinae</taxon>
        <taxon>Cnaphalocrocis</taxon>
    </lineage>
</organism>
<gene>
    <name evidence="17" type="primary">cyp6CV1</name>
</gene>
<evidence type="ECO:0000256" key="14">
    <source>
        <dbReference type="ARBA" id="ARBA00047827"/>
    </source>
</evidence>
<evidence type="ECO:0000313" key="17">
    <source>
        <dbReference type="EMBL" id="CAZ65618.1"/>
    </source>
</evidence>
<dbReference type="InterPro" id="IPR001128">
    <property type="entry name" value="Cyt_P450"/>
</dbReference>
<dbReference type="EC" id="1.14.14.1" evidence="5"/>
<keyword evidence="8" id="KW-0256">Endoplasmic reticulum</keyword>
<evidence type="ECO:0000256" key="7">
    <source>
        <dbReference type="ARBA" id="ARBA00022723"/>
    </source>
</evidence>
<dbReference type="InterPro" id="IPR050476">
    <property type="entry name" value="Insect_CytP450_Detox"/>
</dbReference>
<keyword evidence="10 16" id="KW-0560">Oxidoreductase</keyword>
<keyword evidence="9" id="KW-0492">Microsome</keyword>
<dbReference type="PRINTS" id="PR00385">
    <property type="entry name" value="P450"/>
</dbReference>
<keyword evidence="7 15" id="KW-0479">Metal-binding</keyword>
<accession>C6H0J4</accession>
<comment type="subcellular location">
    <subcellularLocation>
        <location evidence="3">Endoplasmic reticulum membrane</location>
        <topology evidence="3">Peripheral membrane protein</topology>
    </subcellularLocation>
    <subcellularLocation>
        <location evidence="2">Microsome membrane</location>
        <topology evidence="2">Peripheral membrane protein</topology>
    </subcellularLocation>
</comment>
<sequence length="500" mass="56886">MALLVCLSLVAGLLTAFYYWTKKKFSYWSNKGVIGPTPLPIVGNFGTVMLQQESAQLYVKKVHLKYKGEKLVGIYRGSQPAILVRDPELIKHVLIKDFNIFQDRGISTSSSRLSDNLFGADGEIWKILRQKLTPVFTSRKLKDMIPLILKCSNSFTKYVDNLIEKNVEHEIRSLTSKYTLEVIGSCAFGLDLNTVSDEENEFSLIPKKIFKPSIYVRTLVILDMIIPGIKKKFNTSSEIQDFFVNLVRSVIHERKGKPSNRKDFMDLMIELREQGKASRRKEDGVSEIEIDDLMIAAQSLVFYTAGFETSAASMSFLIHEMALNPEIQERIHDEVCRVYEKYNGELTYESTKEMPYLDMVFDETLRKYSVAGILFRKSLADYTFPGTDVTIPKGMPVMISANGLNADPEYFPNPNEFNPENFSPENKKNIPQCAYMPFGEGPRNCIGLRFAKVQSMLGTAAFFKHFKVEPSSKTKRVLEYDPKGIVLVTAHGIWVKISKR</sequence>
<protein>
    <recommendedName>
        <fullName evidence="5">unspecific monooxygenase</fullName>
        <ecNumber evidence="5">1.14.14.1</ecNumber>
    </recommendedName>
</protein>
<keyword evidence="6 15" id="KW-0349">Heme</keyword>
<dbReference type="InterPro" id="IPR036396">
    <property type="entry name" value="Cyt_P450_sf"/>
</dbReference>
<dbReference type="PANTHER" id="PTHR24292:SF45">
    <property type="entry name" value="CYTOCHROME P450 6G1-RELATED"/>
    <property type="match status" value="1"/>
</dbReference>
<dbReference type="SUPFAM" id="SSF48264">
    <property type="entry name" value="Cytochrome P450"/>
    <property type="match status" value="1"/>
</dbReference>
<evidence type="ECO:0000256" key="4">
    <source>
        <dbReference type="ARBA" id="ARBA00010617"/>
    </source>
</evidence>
<evidence type="ECO:0000256" key="13">
    <source>
        <dbReference type="ARBA" id="ARBA00023136"/>
    </source>
</evidence>
<comment type="similarity">
    <text evidence="4 16">Belongs to the cytochrome P450 family.</text>
</comment>
<keyword evidence="12 16" id="KW-0503">Monooxygenase</keyword>
<comment type="catalytic activity">
    <reaction evidence="14">
        <text>an organic molecule + reduced [NADPH--hemoprotein reductase] + O2 = an alcohol + oxidized [NADPH--hemoprotein reductase] + H2O + H(+)</text>
        <dbReference type="Rhea" id="RHEA:17149"/>
        <dbReference type="Rhea" id="RHEA-COMP:11964"/>
        <dbReference type="Rhea" id="RHEA-COMP:11965"/>
        <dbReference type="ChEBI" id="CHEBI:15377"/>
        <dbReference type="ChEBI" id="CHEBI:15378"/>
        <dbReference type="ChEBI" id="CHEBI:15379"/>
        <dbReference type="ChEBI" id="CHEBI:30879"/>
        <dbReference type="ChEBI" id="CHEBI:57618"/>
        <dbReference type="ChEBI" id="CHEBI:58210"/>
        <dbReference type="ChEBI" id="CHEBI:142491"/>
        <dbReference type="EC" id="1.14.14.1"/>
    </reaction>
</comment>
<dbReference type="InterPro" id="IPR002401">
    <property type="entry name" value="Cyt_P450_E_grp-I"/>
</dbReference>
<dbReference type="EMBL" id="FN421127">
    <property type="protein sequence ID" value="CAZ65618.1"/>
    <property type="molecule type" value="mRNA"/>
</dbReference>
<evidence type="ECO:0000256" key="15">
    <source>
        <dbReference type="PIRSR" id="PIRSR602401-1"/>
    </source>
</evidence>
<dbReference type="Pfam" id="PF00067">
    <property type="entry name" value="p450"/>
    <property type="match status" value="1"/>
</dbReference>
<dbReference type="CDD" id="cd11056">
    <property type="entry name" value="CYP6-like"/>
    <property type="match status" value="1"/>
</dbReference>
<dbReference type="GO" id="GO:0005506">
    <property type="term" value="F:iron ion binding"/>
    <property type="evidence" value="ECO:0007669"/>
    <property type="project" value="InterPro"/>
</dbReference>
<dbReference type="PRINTS" id="PR00463">
    <property type="entry name" value="EP450I"/>
</dbReference>
<dbReference type="GO" id="GO:0005789">
    <property type="term" value="C:endoplasmic reticulum membrane"/>
    <property type="evidence" value="ECO:0007669"/>
    <property type="project" value="UniProtKB-SubCell"/>
</dbReference>
<dbReference type="AlphaFoldDB" id="C6H0J4"/>
<evidence type="ECO:0000256" key="6">
    <source>
        <dbReference type="ARBA" id="ARBA00022617"/>
    </source>
</evidence>
<keyword evidence="13" id="KW-0472">Membrane</keyword>
<dbReference type="PROSITE" id="PS00086">
    <property type="entry name" value="CYTOCHROME_P450"/>
    <property type="match status" value="1"/>
</dbReference>
<evidence type="ECO:0000256" key="10">
    <source>
        <dbReference type="ARBA" id="ARBA00023002"/>
    </source>
</evidence>
<evidence type="ECO:0000256" key="3">
    <source>
        <dbReference type="ARBA" id="ARBA00004406"/>
    </source>
</evidence>
<dbReference type="InterPro" id="IPR017972">
    <property type="entry name" value="Cyt_P450_CS"/>
</dbReference>
<dbReference type="GO" id="GO:0016712">
    <property type="term" value="F:oxidoreductase activity, acting on paired donors, with incorporation or reduction of molecular oxygen, reduced flavin or flavoprotein as one donor, and incorporation of one atom of oxygen"/>
    <property type="evidence" value="ECO:0007669"/>
    <property type="project" value="UniProtKB-EC"/>
</dbReference>
<dbReference type="Gene3D" id="1.10.630.10">
    <property type="entry name" value="Cytochrome P450"/>
    <property type="match status" value="1"/>
</dbReference>
<evidence type="ECO:0000256" key="8">
    <source>
        <dbReference type="ARBA" id="ARBA00022824"/>
    </source>
</evidence>
<keyword evidence="11 15" id="KW-0408">Iron</keyword>